<protein>
    <submittedName>
        <fullName evidence="1">Uncharacterized protein</fullName>
    </submittedName>
</protein>
<name>A0ABP7TY29_9BURK</name>
<keyword evidence="2" id="KW-1185">Reference proteome</keyword>
<dbReference type="EMBL" id="BAAAZE010000014">
    <property type="protein sequence ID" value="GAA4033024.1"/>
    <property type="molecule type" value="Genomic_DNA"/>
</dbReference>
<gene>
    <name evidence="1" type="ORF">GCM10022212_35100</name>
</gene>
<dbReference type="Proteomes" id="UP001501353">
    <property type="component" value="Unassembled WGS sequence"/>
</dbReference>
<accession>A0ABP7TY29</accession>
<reference evidence="2" key="1">
    <citation type="journal article" date="2019" name="Int. J. Syst. Evol. Microbiol.">
        <title>The Global Catalogue of Microorganisms (GCM) 10K type strain sequencing project: providing services to taxonomists for standard genome sequencing and annotation.</title>
        <authorList>
            <consortium name="The Broad Institute Genomics Platform"/>
            <consortium name="The Broad Institute Genome Sequencing Center for Infectious Disease"/>
            <person name="Wu L."/>
            <person name="Ma J."/>
        </authorList>
    </citation>
    <scope>NUCLEOTIDE SEQUENCE [LARGE SCALE GENOMIC DNA]</scope>
    <source>
        <strain evidence="2">JCM 16673</strain>
    </source>
</reference>
<proteinExistence type="predicted"/>
<evidence type="ECO:0000313" key="2">
    <source>
        <dbReference type="Proteomes" id="UP001501353"/>
    </source>
</evidence>
<comment type="caution">
    <text evidence="1">The sequence shown here is derived from an EMBL/GenBank/DDBJ whole genome shotgun (WGS) entry which is preliminary data.</text>
</comment>
<organism evidence="1 2">
    <name type="scientific">Actimicrobium antarcticum</name>
    <dbReference type="NCBI Taxonomy" id="1051899"/>
    <lineage>
        <taxon>Bacteria</taxon>
        <taxon>Pseudomonadati</taxon>
        <taxon>Pseudomonadota</taxon>
        <taxon>Betaproteobacteria</taxon>
        <taxon>Burkholderiales</taxon>
        <taxon>Oxalobacteraceae</taxon>
        <taxon>Actimicrobium</taxon>
    </lineage>
</organism>
<sequence>MEQQVRSTLISPLHSVAFMKFAGATRTHPAELAAVKLAEDANEVVRAAIHDTNTLLQQHKALSRPTRRLSPKTGPLHALLPGEILASLKFEQDCLGALAHALDSLQRLDQKKLAAAKAVVTQSGAQEAKLLPLLDQRMARSGVFQAARSKDSELVAQMMERRTSWVMQQLGRVGKVDTE</sequence>
<evidence type="ECO:0000313" key="1">
    <source>
        <dbReference type="EMBL" id="GAA4033024.1"/>
    </source>
</evidence>